<sequence>MASSALLRIPPKATFESPTAPPLGDTFALASHSSNPGCSRSGSSHSKNNIPLIDVGNYMATLHSLPVSHKHLHLPLMRIFLNGMRIARASAPLLQVAYAGNSFVCISKSPSLGPWVLDFGASDHIFGNRSLFSSLSTYGFLPSITSTNGSHNNPKELLLPIPSLP</sequence>
<dbReference type="OrthoDB" id="1304689at2759"/>
<reference evidence="1" key="1">
    <citation type="submission" date="2018-05" db="EMBL/GenBank/DDBJ databases">
        <title>Draft genome of Mucuna pruriens seed.</title>
        <authorList>
            <person name="Nnadi N.E."/>
            <person name="Vos R."/>
            <person name="Hasami M.H."/>
            <person name="Devisetty U.K."/>
            <person name="Aguiy J.C."/>
        </authorList>
    </citation>
    <scope>NUCLEOTIDE SEQUENCE [LARGE SCALE GENOMIC DNA]</scope>
    <source>
        <strain evidence="1">JCA_2017</strain>
    </source>
</reference>
<name>A0A371EIG7_MUCPR</name>
<evidence type="ECO:0000313" key="1">
    <source>
        <dbReference type="EMBL" id="RDX65840.1"/>
    </source>
</evidence>
<feature type="non-terminal residue" evidence="1">
    <location>
        <position position="1"/>
    </location>
</feature>
<comment type="caution">
    <text evidence="1">The sequence shown here is derived from an EMBL/GenBank/DDBJ whole genome shotgun (WGS) entry which is preliminary data.</text>
</comment>
<gene>
    <name evidence="1" type="ORF">CR513_55465</name>
</gene>
<organism evidence="1 2">
    <name type="scientific">Mucuna pruriens</name>
    <name type="common">Velvet bean</name>
    <name type="synonym">Dolichos pruriens</name>
    <dbReference type="NCBI Taxonomy" id="157652"/>
    <lineage>
        <taxon>Eukaryota</taxon>
        <taxon>Viridiplantae</taxon>
        <taxon>Streptophyta</taxon>
        <taxon>Embryophyta</taxon>
        <taxon>Tracheophyta</taxon>
        <taxon>Spermatophyta</taxon>
        <taxon>Magnoliopsida</taxon>
        <taxon>eudicotyledons</taxon>
        <taxon>Gunneridae</taxon>
        <taxon>Pentapetalae</taxon>
        <taxon>rosids</taxon>
        <taxon>fabids</taxon>
        <taxon>Fabales</taxon>
        <taxon>Fabaceae</taxon>
        <taxon>Papilionoideae</taxon>
        <taxon>50 kb inversion clade</taxon>
        <taxon>NPAAA clade</taxon>
        <taxon>indigoferoid/millettioid clade</taxon>
        <taxon>Phaseoleae</taxon>
        <taxon>Mucuna</taxon>
    </lineage>
</organism>
<dbReference type="EMBL" id="QJKJ01013711">
    <property type="protein sequence ID" value="RDX65840.1"/>
    <property type="molecule type" value="Genomic_DNA"/>
</dbReference>
<dbReference type="AlphaFoldDB" id="A0A371EIG7"/>
<accession>A0A371EIG7</accession>
<dbReference type="Proteomes" id="UP000257109">
    <property type="component" value="Unassembled WGS sequence"/>
</dbReference>
<protein>
    <submittedName>
        <fullName evidence="1">Uncharacterized protein</fullName>
    </submittedName>
</protein>
<keyword evidence="2" id="KW-1185">Reference proteome</keyword>
<proteinExistence type="predicted"/>
<evidence type="ECO:0000313" key="2">
    <source>
        <dbReference type="Proteomes" id="UP000257109"/>
    </source>
</evidence>